<reference evidence="1 2" key="1">
    <citation type="submission" date="2018-11" db="EMBL/GenBank/DDBJ databases">
        <title>Phylogenetic determinants of toxin gene distribution in genomes of Brevibacillus laterosporus.</title>
        <authorList>
            <person name="Glare T.R."/>
            <person name="Durrant A."/>
            <person name="Berry C."/>
            <person name="Palma L."/>
            <person name="Ormskirk M."/>
            <person name="Cox M.O."/>
        </authorList>
    </citation>
    <scope>NUCLEOTIDE SEQUENCE [LARGE SCALE GENOMIC DNA]</scope>
    <source>
        <strain evidence="1 2">1821L</strain>
    </source>
</reference>
<gene>
    <name evidence="1" type="ORF">EEL30_21680</name>
</gene>
<proteinExistence type="predicted"/>
<dbReference type="EMBL" id="CP033464">
    <property type="protein sequence ID" value="QDX94656.1"/>
    <property type="molecule type" value="Genomic_DNA"/>
</dbReference>
<name>A0A518VCD2_BRELA</name>
<keyword evidence="2" id="KW-1185">Reference proteome</keyword>
<protein>
    <submittedName>
        <fullName evidence="1">Uncharacterized protein</fullName>
    </submittedName>
</protein>
<sequence length="132" mass="15592">MILSKEKCQVLWKIEDEIKELAKQNHKYISSTYLAKSINESESDVLECLMHLQQQKKPNKGGLMFKVICPAHDKVIEEIRDVWLNGLTVELKDRYWCGCCIEYRPMNLDEIRVSFEISDQYLGYIRDYQLKG</sequence>
<dbReference type="Proteomes" id="UP000319432">
    <property type="component" value="Chromosome"/>
</dbReference>
<dbReference type="AlphaFoldDB" id="A0A518VCD2"/>
<evidence type="ECO:0000313" key="1">
    <source>
        <dbReference type="EMBL" id="QDX94656.1"/>
    </source>
</evidence>
<evidence type="ECO:0000313" key="2">
    <source>
        <dbReference type="Proteomes" id="UP000319432"/>
    </source>
</evidence>
<organism evidence="1 2">
    <name type="scientific">Brevibacillus laterosporus</name>
    <name type="common">Bacillus laterosporus</name>
    <dbReference type="NCBI Taxonomy" id="1465"/>
    <lineage>
        <taxon>Bacteria</taxon>
        <taxon>Bacillati</taxon>
        <taxon>Bacillota</taxon>
        <taxon>Bacilli</taxon>
        <taxon>Bacillales</taxon>
        <taxon>Paenibacillaceae</taxon>
        <taxon>Brevibacillus</taxon>
    </lineage>
</organism>
<dbReference type="OrthoDB" id="9948603at2"/>
<accession>A0A518VCD2</accession>